<feature type="chain" id="PRO_5043485390" evidence="1">
    <location>
        <begin position="38"/>
        <end position="76"/>
    </location>
</feature>
<gene>
    <name evidence="2" type="ORF">NQ318_019967</name>
</gene>
<dbReference type="EMBL" id="JAPWTK010000170">
    <property type="protein sequence ID" value="KAJ8947072.1"/>
    <property type="molecule type" value="Genomic_DNA"/>
</dbReference>
<reference evidence="2" key="1">
    <citation type="journal article" date="2023" name="Insect Mol. Biol.">
        <title>Genome sequencing provides insights into the evolution of gene families encoding plant cell wall-degrading enzymes in longhorned beetles.</title>
        <authorList>
            <person name="Shin N.R."/>
            <person name="Okamura Y."/>
            <person name="Kirsch R."/>
            <person name="Pauchet Y."/>
        </authorList>
    </citation>
    <scope>NUCLEOTIDE SEQUENCE</scope>
    <source>
        <strain evidence="2">AMC_N1</strain>
    </source>
</reference>
<comment type="caution">
    <text evidence="2">The sequence shown here is derived from an EMBL/GenBank/DDBJ whole genome shotgun (WGS) entry which is preliminary data.</text>
</comment>
<dbReference type="GO" id="GO:0051707">
    <property type="term" value="P:response to other organism"/>
    <property type="evidence" value="ECO:0007669"/>
    <property type="project" value="UniProtKB-ARBA"/>
</dbReference>
<feature type="signal peptide" evidence="1">
    <location>
        <begin position="1"/>
        <end position="37"/>
    </location>
</feature>
<keyword evidence="3" id="KW-1185">Reference proteome</keyword>
<sequence length="76" mass="8488">MHFHGFCLIHFLNHYARMKTVLILVAIFSVLMAFVAAVPSSHSLDDCTVENCSKFCQSIGKFGGICIGSYCQCYDF</sequence>
<dbReference type="InterPro" id="IPR036574">
    <property type="entry name" value="Scorpion_toxin-like_sf"/>
</dbReference>
<protein>
    <submittedName>
        <fullName evidence="2">Uncharacterized protein</fullName>
    </submittedName>
</protein>
<evidence type="ECO:0000313" key="2">
    <source>
        <dbReference type="EMBL" id="KAJ8947072.1"/>
    </source>
</evidence>
<evidence type="ECO:0000313" key="3">
    <source>
        <dbReference type="Proteomes" id="UP001162162"/>
    </source>
</evidence>
<name>A0AAV8Y7D7_9CUCU</name>
<dbReference type="AlphaFoldDB" id="A0AAV8Y7D7"/>
<accession>A0AAV8Y7D7</accession>
<keyword evidence="1" id="KW-0732">Signal</keyword>
<proteinExistence type="predicted"/>
<dbReference type="Gene3D" id="3.30.30.10">
    <property type="entry name" value="Knottin, scorpion toxin-like"/>
    <property type="match status" value="1"/>
</dbReference>
<evidence type="ECO:0000256" key="1">
    <source>
        <dbReference type="SAM" id="SignalP"/>
    </source>
</evidence>
<dbReference type="Proteomes" id="UP001162162">
    <property type="component" value="Unassembled WGS sequence"/>
</dbReference>
<organism evidence="2 3">
    <name type="scientific">Aromia moschata</name>
    <dbReference type="NCBI Taxonomy" id="1265417"/>
    <lineage>
        <taxon>Eukaryota</taxon>
        <taxon>Metazoa</taxon>
        <taxon>Ecdysozoa</taxon>
        <taxon>Arthropoda</taxon>
        <taxon>Hexapoda</taxon>
        <taxon>Insecta</taxon>
        <taxon>Pterygota</taxon>
        <taxon>Neoptera</taxon>
        <taxon>Endopterygota</taxon>
        <taxon>Coleoptera</taxon>
        <taxon>Polyphaga</taxon>
        <taxon>Cucujiformia</taxon>
        <taxon>Chrysomeloidea</taxon>
        <taxon>Cerambycidae</taxon>
        <taxon>Cerambycinae</taxon>
        <taxon>Callichromatini</taxon>
        <taxon>Aromia</taxon>
    </lineage>
</organism>